<evidence type="ECO:0000313" key="2">
    <source>
        <dbReference type="Proteomes" id="UP000077245"/>
    </source>
</evidence>
<gene>
    <name evidence="1" type="ORF">MBCUR_07080</name>
</gene>
<evidence type="ECO:0000313" key="1">
    <source>
        <dbReference type="EMBL" id="KZX13181.1"/>
    </source>
</evidence>
<keyword evidence="2" id="KW-1185">Reference proteome</keyword>
<dbReference type="AlphaFoldDB" id="A0A166BDA3"/>
<comment type="caution">
    <text evidence="1">The sequence shown here is derived from an EMBL/GenBank/DDBJ whole genome shotgun (WGS) entry which is preliminary data.</text>
</comment>
<protein>
    <submittedName>
        <fullName evidence="1">Uncharacterized protein</fullName>
    </submittedName>
</protein>
<sequence>MKQIFMHIQSLWIKTMLYNKTLLKKYPYNEIYIDMVIDLLERINLKNSFILRIDNLYLENM</sequence>
<dbReference type="Proteomes" id="UP000077245">
    <property type="component" value="Unassembled WGS sequence"/>
</dbReference>
<proteinExistence type="predicted"/>
<organism evidence="1 2">
    <name type="scientific">Methanobrevibacter curvatus</name>
    <dbReference type="NCBI Taxonomy" id="49547"/>
    <lineage>
        <taxon>Archaea</taxon>
        <taxon>Methanobacteriati</taxon>
        <taxon>Methanobacteriota</taxon>
        <taxon>Methanomada group</taxon>
        <taxon>Methanobacteria</taxon>
        <taxon>Methanobacteriales</taxon>
        <taxon>Methanobacteriaceae</taxon>
        <taxon>Methanobrevibacter</taxon>
    </lineage>
</organism>
<reference evidence="1 2" key="1">
    <citation type="submission" date="2016-04" db="EMBL/GenBank/DDBJ databases">
        <title>Genome sequence of Methanobrevibacter curvatus DSM 11111.</title>
        <authorList>
            <person name="Poehlein A."/>
            <person name="Seedorf H."/>
            <person name="Daniel R."/>
        </authorList>
    </citation>
    <scope>NUCLEOTIDE SEQUENCE [LARGE SCALE GENOMIC DNA]</scope>
    <source>
        <strain evidence="1 2">DSM 11111</strain>
    </source>
</reference>
<accession>A0A166BDA3</accession>
<dbReference type="EMBL" id="LWMV01000154">
    <property type="protein sequence ID" value="KZX13181.1"/>
    <property type="molecule type" value="Genomic_DNA"/>
</dbReference>
<name>A0A166BDA3_9EURY</name>
<dbReference type="PATRIC" id="fig|49547.3.peg.768"/>